<comment type="caution">
    <text evidence="1">The sequence shown here is derived from an EMBL/GenBank/DDBJ whole genome shotgun (WGS) entry which is preliminary data.</text>
</comment>
<evidence type="ECO:0000313" key="2">
    <source>
        <dbReference type="Proteomes" id="UP000716906"/>
    </source>
</evidence>
<dbReference type="EMBL" id="JACLYY010000002">
    <property type="protein sequence ID" value="MBM6737077.1"/>
    <property type="molecule type" value="Genomic_DNA"/>
</dbReference>
<accession>A0ABS2E608</accession>
<protein>
    <submittedName>
        <fullName evidence="1">3-isopropylmalate dehydrogenase</fullName>
    </submittedName>
</protein>
<evidence type="ECO:0000313" key="1">
    <source>
        <dbReference type="EMBL" id="MBM6737077.1"/>
    </source>
</evidence>
<dbReference type="Proteomes" id="UP000716906">
    <property type="component" value="Unassembled WGS sequence"/>
</dbReference>
<gene>
    <name evidence="1" type="ORF">H7U36_02980</name>
</gene>
<name>A0ABS2E608_9FIRM</name>
<sequence length="255" mass="30169">MEQKTRLQWHPAFAAVLRIELEKELDRLEIEDEVQLTKKPLQMDVLLIKKDGEKPIEKNIGRIFRKHNIIEYKSPGDSLSVNDFYKVYGYACIYQSDTDRVMEIRPQELTLTFVCTRFPRKLLKHLRGNLRRGREIEELMERYEEHSHSRWYQSAMDLIVRANWEKVKEEKDMCEALRELFADELQESEDAGAEKQIISVVCKKLEKNRGVSEISEALEEPEEKIRLICEAAADYAPDYDVDKIYNKLREGESRK</sequence>
<organism evidence="1 2">
    <name type="scientific">Faecalicatena fissicatena</name>
    <dbReference type="NCBI Taxonomy" id="290055"/>
    <lineage>
        <taxon>Bacteria</taxon>
        <taxon>Bacillati</taxon>
        <taxon>Bacillota</taxon>
        <taxon>Clostridia</taxon>
        <taxon>Lachnospirales</taxon>
        <taxon>Lachnospiraceae</taxon>
        <taxon>Faecalicatena</taxon>
    </lineage>
</organism>
<dbReference type="RefSeq" id="WP_191429124.1">
    <property type="nucleotide sequence ID" value="NZ_JACLYY010000002.1"/>
</dbReference>
<reference evidence="1 2" key="1">
    <citation type="journal article" date="2021" name="Sci. Rep.">
        <title>The distribution of antibiotic resistance genes in chicken gut microbiota commensals.</title>
        <authorList>
            <person name="Juricova H."/>
            <person name="Matiasovicova J."/>
            <person name="Kubasova T."/>
            <person name="Cejkova D."/>
            <person name="Rychlik I."/>
        </authorList>
    </citation>
    <scope>NUCLEOTIDE SEQUENCE [LARGE SCALE GENOMIC DNA]</scope>
    <source>
        <strain evidence="1 2">An773</strain>
    </source>
</reference>
<keyword evidence="2" id="KW-1185">Reference proteome</keyword>
<proteinExistence type="predicted"/>